<proteinExistence type="predicted"/>
<keyword evidence="1" id="KW-0812">Transmembrane</keyword>
<sequence length="250" mass="27129">MPFLALLHVAIAIFFAVHAVRTGRNTVWLFVLLSFPFLGSLVYLFAEFLPEQRHSRLGRRAGAALRQIIDPQRELREARLALEQTPSMGNRLRLAQALLEADQAGEALPHFQACAQGVFAHDAAALSGLARCQAAAGQEAAAVASLRRLFADQPARFSGELALLMARLLAVVHPEEAESAFEVALRTHSGIETHSAWGQFLLASNRRAEARPVLEQVLKDARLSSAHARDVNRHAIAAAEAALDQLGRAG</sequence>
<dbReference type="SUPFAM" id="SSF48452">
    <property type="entry name" value="TPR-like"/>
    <property type="match status" value="1"/>
</dbReference>
<organism evidence="2 3">
    <name type="scientific">Roseateles subflavus</name>
    <dbReference type="NCBI Taxonomy" id="3053353"/>
    <lineage>
        <taxon>Bacteria</taxon>
        <taxon>Pseudomonadati</taxon>
        <taxon>Pseudomonadota</taxon>
        <taxon>Betaproteobacteria</taxon>
        <taxon>Burkholderiales</taxon>
        <taxon>Sphaerotilaceae</taxon>
        <taxon>Roseateles</taxon>
    </lineage>
</organism>
<dbReference type="InterPro" id="IPR011990">
    <property type="entry name" value="TPR-like_helical_dom_sf"/>
</dbReference>
<dbReference type="PIRSF" id="PIRSF030959">
    <property type="entry name" value="UCP030959"/>
    <property type="match status" value="1"/>
</dbReference>
<dbReference type="RefSeq" id="WP_285981141.1">
    <property type="nucleotide sequence ID" value="NZ_JASVDS010000001.1"/>
</dbReference>
<keyword evidence="1" id="KW-1133">Transmembrane helix</keyword>
<accession>A0ABT7LDT8</accession>
<evidence type="ECO:0000313" key="3">
    <source>
        <dbReference type="Proteomes" id="UP001238603"/>
    </source>
</evidence>
<keyword evidence="3" id="KW-1185">Reference proteome</keyword>
<dbReference type="EMBL" id="JASVDS010000001">
    <property type="protein sequence ID" value="MDL5031021.1"/>
    <property type="molecule type" value="Genomic_DNA"/>
</dbReference>
<gene>
    <name evidence="2" type="ORF">QRD43_03800</name>
</gene>
<evidence type="ECO:0000313" key="2">
    <source>
        <dbReference type="EMBL" id="MDL5031021.1"/>
    </source>
</evidence>
<comment type="caution">
    <text evidence="2">The sequence shown here is derived from an EMBL/GenBank/DDBJ whole genome shotgun (WGS) entry which is preliminary data.</text>
</comment>
<dbReference type="InterPro" id="IPR014562">
    <property type="entry name" value="UCP030959_TPR_rpt-cont"/>
</dbReference>
<feature type="transmembrane region" description="Helical" evidence="1">
    <location>
        <begin position="29"/>
        <end position="50"/>
    </location>
</feature>
<reference evidence="2 3" key="1">
    <citation type="submission" date="2023-06" db="EMBL/GenBank/DDBJ databases">
        <title>Pelomonas sp. APW6 16S ribosomal RNA gene genome sequencing and assembly.</title>
        <authorList>
            <person name="Woo H."/>
        </authorList>
    </citation>
    <scope>NUCLEOTIDE SEQUENCE [LARGE SCALE GENOMIC DNA]</scope>
    <source>
        <strain evidence="2 3">APW6</strain>
    </source>
</reference>
<protein>
    <submittedName>
        <fullName evidence="2">Tetratricopeptide repeat protein</fullName>
    </submittedName>
</protein>
<dbReference type="Gene3D" id="1.25.40.10">
    <property type="entry name" value="Tetratricopeptide repeat domain"/>
    <property type="match status" value="1"/>
</dbReference>
<keyword evidence="1" id="KW-0472">Membrane</keyword>
<dbReference type="Proteomes" id="UP001238603">
    <property type="component" value="Unassembled WGS sequence"/>
</dbReference>
<evidence type="ECO:0000256" key="1">
    <source>
        <dbReference type="SAM" id="Phobius"/>
    </source>
</evidence>
<name>A0ABT7LDT8_9BURK</name>